<dbReference type="GO" id="GO:0005524">
    <property type="term" value="F:ATP binding"/>
    <property type="evidence" value="ECO:0007669"/>
    <property type="project" value="UniProtKB-KW"/>
</dbReference>
<evidence type="ECO:0000256" key="4">
    <source>
        <dbReference type="ARBA" id="ARBA00009489"/>
    </source>
</evidence>
<keyword evidence="13 16" id="KW-0067">ATP-binding</keyword>
<dbReference type="CDD" id="cd13595">
    <property type="entry name" value="PBP2_HisGs"/>
    <property type="match status" value="1"/>
</dbReference>
<evidence type="ECO:0000313" key="19">
    <source>
        <dbReference type="EMBL" id="OUQ09454.1"/>
    </source>
</evidence>
<dbReference type="Pfam" id="PF01634">
    <property type="entry name" value="HisG"/>
    <property type="match status" value="1"/>
</dbReference>
<evidence type="ECO:0000259" key="17">
    <source>
        <dbReference type="Pfam" id="PF01634"/>
    </source>
</evidence>
<dbReference type="HAMAP" id="MF_01018">
    <property type="entry name" value="HisG_Short"/>
    <property type="match status" value="1"/>
</dbReference>
<dbReference type="SUPFAM" id="SSF53850">
    <property type="entry name" value="Periplasmic binding protein-like II"/>
    <property type="match status" value="1"/>
</dbReference>
<dbReference type="Proteomes" id="UP000196074">
    <property type="component" value="Unassembled WGS sequence"/>
</dbReference>
<evidence type="ECO:0000313" key="20">
    <source>
        <dbReference type="Proteomes" id="UP000196074"/>
    </source>
</evidence>
<dbReference type="GO" id="GO:0003879">
    <property type="term" value="F:ATP phosphoribosyltransferase activity"/>
    <property type="evidence" value="ECO:0007669"/>
    <property type="project" value="UniProtKB-UniRule"/>
</dbReference>
<organism evidence="19 20">
    <name type="scientific">Enterococcus cecorum</name>
    <dbReference type="NCBI Taxonomy" id="44008"/>
    <lineage>
        <taxon>Bacteria</taxon>
        <taxon>Bacillati</taxon>
        <taxon>Bacillota</taxon>
        <taxon>Bacilli</taxon>
        <taxon>Lactobacillales</taxon>
        <taxon>Enterococcaceae</taxon>
        <taxon>Enterococcus</taxon>
    </lineage>
</organism>
<dbReference type="UniPathway" id="UPA00031">
    <property type="reaction ID" value="UER00006"/>
</dbReference>
<evidence type="ECO:0000259" key="18">
    <source>
        <dbReference type="Pfam" id="PF13393"/>
    </source>
</evidence>
<evidence type="ECO:0000256" key="6">
    <source>
        <dbReference type="ARBA" id="ARBA00011946"/>
    </source>
</evidence>
<dbReference type="EMBL" id="NFLC01000023">
    <property type="protein sequence ID" value="OUQ09454.1"/>
    <property type="molecule type" value="Genomic_DNA"/>
</dbReference>
<dbReference type="AlphaFoldDB" id="A0A1Y4QVV9"/>
<dbReference type="RefSeq" id="WP_087215812.1">
    <property type="nucleotide sequence ID" value="NZ_NFLC01000023.1"/>
</dbReference>
<feature type="domain" description="Class II Histidinyl-tRNA synthetase (HisRS)-like catalytic core" evidence="18">
    <location>
        <begin position="16"/>
        <end position="291"/>
    </location>
</feature>
<comment type="domain">
    <text evidence="16">Lacks the C-terminal regulatory region which is replaced by HisZ.</text>
</comment>
<dbReference type="PANTHER" id="PTHR21403">
    <property type="entry name" value="ATP PHOSPHORIBOSYLTRANSFERASE ATP-PRTASE"/>
    <property type="match status" value="1"/>
</dbReference>
<evidence type="ECO:0000256" key="9">
    <source>
        <dbReference type="ARBA" id="ARBA00022605"/>
    </source>
</evidence>
<keyword evidence="9 16" id="KW-0028">Amino-acid biosynthesis</keyword>
<dbReference type="SUPFAM" id="SSF55681">
    <property type="entry name" value="Class II aaRS and biotin synthetases"/>
    <property type="match status" value="1"/>
</dbReference>
<sequence length="512" mass="58480">MEEYVDFLSMEEQKSIQLKALFSRHHFQNYRLSAFESYDLYAKSREFATPQSVITFVGAKGQVMALKPDITLSIIKNTGNTEEKKVFYDEDVYRHDFHNEEYLRIHQLGIEHIGSLTHNDEREILELALESLNILGTNRLHLSHQALVNELLSWFDEEKRAVVIQALNQKSVHELETYRCVDQLSDKRWQLLKDLLFATTADFDKMHQLFQTAASQKALAKLHEYIFYFDSNACFVDLSIASLEPYYSGLMFTGYLKDVAKPVLLGGRYDQLLKNQGMNQSGMGFAIYLDEAFLSERQTASLPIENEYLKIALPKGRMAQKVIKIFEKSDLCAKDTLKDNRQLIFTDEEHKLQFYLVKPSDVAIYVEHGVADIGVVGKDVLMESQPEVLELLDLNFGKCVLAIAGFKDFQQDFNRPLKVATKYANQTRDYFASIGQAVELIALHGSIEVAPLLGLSDVIVDIVETGRTLKENHLEVLKVIAHSSARLVANQAAYRFKQVQMNEVIKKVAQQL</sequence>
<dbReference type="EC" id="2.4.2.17" evidence="6 16"/>
<comment type="pathway">
    <text evidence="3 16">Amino-acid biosynthesis; L-histidine biosynthesis; L-histidine from 5-phospho-alpha-D-ribose 1-diphosphate: step 1/9.</text>
</comment>
<keyword evidence="8 16" id="KW-0963">Cytoplasm</keyword>
<comment type="subcellular location">
    <subcellularLocation>
        <location evidence="2 16">Cytoplasm</location>
    </subcellularLocation>
</comment>
<dbReference type="InterPro" id="IPR041715">
    <property type="entry name" value="HisRS-like_core"/>
</dbReference>
<dbReference type="GO" id="GO:0000105">
    <property type="term" value="P:L-histidine biosynthetic process"/>
    <property type="evidence" value="ECO:0007669"/>
    <property type="project" value="UniProtKB-UniRule"/>
</dbReference>
<comment type="catalytic activity">
    <reaction evidence="1 16">
        <text>1-(5-phospho-beta-D-ribosyl)-ATP + diphosphate = 5-phospho-alpha-D-ribose 1-diphosphate + ATP</text>
        <dbReference type="Rhea" id="RHEA:18473"/>
        <dbReference type="ChEBI" id="CHEBI:30616"/>
        <dbReference type="ChEBI" id="CHEBI:33019"/>
        <dbReference type="ChEBI" id="CHEBI:58017"/>
        <dbReference type="ChEBI" id="CHEBI:73183"/>
        <dbReference type="EC" id="2.4.2.17"/>
    </reaction>
</comment>
<evidence type="ECO:0000256" key="13">
    <source>
        <dbReference type="ARBA" id="ARBA00022840"/>
    </source>
</evidence>
<dbReference type="FunFam" id="3.40.190.10:FF:000011">
    <property type="entry name" value="ATP phosphoribosyltransferase"/>
    <property type="match status" value="1"/>
</dbReference>
<gene>
    <name evidence="16" type="primary">hisG</name>
    <name evidence="19" type="ORF">B5E88_10050</name>
</gene>
<evidence type="ECO:0000256" key="1">
    <source>
        <dbReference type="ARBA" id="ARBA00000915"/>
    </source>
</evidence>
<evidence type="ECO:0000256" key="2">
    <source>
        <dbReference type="ARBA" id="ARBA00004496"/>
    </source>
</evidence>
<dbReference type="GO" id="GO:0140096">
    <property type="term" value="F:catalytic activity, acting on a protein"/>
    <property type="evidence" value="ECO:0007669"/>
    <property type="project" value="UniProtKB-ARBA"/>
</dbReference>
<dbReference type="InterPro" id="IPR018198">
    <property type="entry name" value="ATP_PRibTrfase_CS"/>
</dbReference>
<accession>A0A1Y4QVV9</accession>
<dbReference type="PROSITE" id="PS01316">
    <property type="entry name" value="ATP_P_PHORIBOSYLTR"/>
    <property type="match status" value="1"/>
</dbReference>
<dbReference type="InterPro" id="IPR013820">
    <property type="entry name" value="ATP_PRibTrfase_cat"/>
</dbReference>
<evidence type="ECO:0000256" key="10">
    <source>
        <dbReference type="ARBA" id="ARBA00022676"/>
    </source>
</evidence>
<evidence type="ECO:0000256" key="16">
    <source>
        <dbReference type="HAMAP-Rule" id="MF_01018"/>
    </source>
</evidence>
<dbReference type="Pfam" id="PF13393">
    <property type="entry name" value="tRNA-synt_His"/>
    <property type="match status" value="1"/>
</dbReference>
<dbReference type="PANTHER" id="PTHR21403:SF8">
    <property type="entry name" value="ATP PHOSPHORIBOSYLTRANSFERASE"/>
    <property type="match status" value="1"/>
</dbReference>
<dbReference type="Gene3D" id="3.40.190.10">
    <property type="entry name" value="Periplasmic binding protein-like II"/>
    <property type="match status" value="2"/>
</dbReference>
<comment type="caution">
    <text evidence="19">The sequence shown here is derived from an EMBL/GenBank/DDBJ whole genome shotgun (WGS) entry which is preliminary data.</text>
</comment>
<dbReference type="GO" id="GO:0005737">
    <property type="term" value="C:cytoplasm"/>
    <property type="evidence" value="ECO:0007669"/>
    <property type="project" value="UniProtKB-SubCell"/>
</dbReference>
<dbReference type="InterPro" id="IPR045864">
    <property type="entry name" value="aa-tRNA-synth_II/BPL/LPL"/>
</dbReference>
<comment type="function">
    <text evidence="15 16">Catalyzes the condensation of ATP and 5-phosphoribose 1-diphosphate to form N'-(5'-phosphoribosyl)-ATP (PR-ATP). Has a crucial role in the pathway because the rate of histidine biosynthesis seems to be controlled primarily by regulation of HisG enzymatic activity.</text>
</comment>
<dbReference type="NCBIfam" id="TIGR00070">
    <property type="entry name" value="hisG"/>
    <property type="match status" value="1"/>
</dbReference>
<dbReference type="InterPro" id="IPR001348">
    <property type="entry name" value="ATP_PRibTrfase_HisG"/>
</dbReference>
<protein>
    <recommendedName>
        <fullName evidence="7 16">ATP phosphoribosyltransferase</fullName>
        <shortName evidence="16">ATP-PRT</shortName>
        <shortName evidence="16">ATP-PRTase</shortName>
        <ecNumber evidence="6 16">2.4.2.17</ecNumber>
    </recommendedName>
</protein>
<proteinExistence type="inferred from homology"/>
<evidence type="ECO:0000256" key="7">
    <source>
        <dbReference type="ARBA" id="ARBA00020998"/>
    </source>
</evidence>
<evidence type="ECO:0000256" key="15">
    <source>
        <dbReference type="ARBA" id="ARBA00024861"/>
    </source>
</evidence>
<keyword evidence="12 16" id="KW-0547">Nucleotide-binding</keyword>
<evidence type="ECO:0000256" key="14">
    <source>
        <dbReference type="ARBA" id="ARBA00023102"/>
    </source>
</evidence>
<dbReference type="InterPro" id="IPR024893">
    <property type="entry name" value="ATP_PRibTrfase_HisG_short"/>
</dbReference>
<evidence type="ECO:0000256" key="3">
    <source>
        <dbReference type="ARBA" id="ARBA00004667"/>
    </source>
</evidence>
<comment type="subunit">
    <text evidence="5 16">Heteromultimer composed of HisG and HisZ subunits.</text>
</comment>
<evidence type="ECO:0000256" key="5">
    <source>
        <dbReference type="ARBA" id="ARBA00011496"/>
    </source>
</evidence>
<keyword evidence="14 16" id="KW-0368">Histidine biosynthesis</keyword>
<evidence type="ECO:0000256" key="11">
    <source>
        <dbReference type="ARBA" id="ARBA00022679"/>
    </source>
</evidence>
<keyword evidence="10 16" id="KW-0328">Glycosyltransferase</keyword>
<evidence type="ECO:0000256" key="12">
    <source>
        <dbReference type="ARBA" id="ARBA00022741"/>
    </source>
</evidence>
<comment type="similarity">
    <text evidence="4 16">Belongs to the ATP phosphoribosyltransferase family. Short subfamily.</text>
</comment>
<keyword evidence="11 16" id="KW-0808">Transferase</keyword>
<name>A0A1Y4QVV9_9ENTE</name>
<feature type="domain" description="ATP phosphoribosyltransferase catalytic" evidence="17">
    <location>
        <begin position="358"/>
        <end position="508"/>
    </location>
</feature>
<reference evidence="20" key="1">
    <citation type="submission" date="2017-04" db="EMBL/GenBank/DDBJ databases">
        <title>Function of individual gut microbiota members based on whole genome sequencing of pure cultures obtained from chicken caecum.</title>
        <authorList>
            <person name="Medvecky M."/>
            <person name="Cejkova D."/>
            <person name="Polansky O."/>
            <person name="Karasova D."/>
            <person name="Kubasova T."/>
            <person name="Cizek A."/>
            <person name="Rychlik I."/>
        </authorList>
    </citation>
    <scope>NUCLEOTIDE SEQUENCE [LARGE SCALE GENOMIC DNA]</scope>
    <source>
        <strain evidence="20">An144</strain>
    </source>
</reference>
<dbReference type="Gene3D" id="3.30.930.10">
    <property type="entry name" value="Bira Bifunctional Protein, Domain 2"/>
    <property type="match status" value="1"/>
</dbReference>
<evidence type="ECO:0000256" key="8">
    <source>
        <dbReference type="ARBA" id="ARBA00022490"/>
    </source>
</evidence>